<dbReference type="NCBIfam" id="TIGR01484">
    <property type="entry name" value="HAD-SF-IIB"/>
    <property type="match status" value="1"/>
</dbReference>
<dbReference type="InterPro" id="IPR023214">
    <property type="entry name" value="HAD_sf"/>
</dbReference>
<protein>
    <submittedName>
        <fullName evidence="1">HAD-IIB family hydrolase</fullName>
    </submittedName>
</protein>
<reference evidence="1" key="1">
    <citation type="submission" date="2024-06" db="EMBL/GenBank/DDBJ databases">
        <title>Complete genome sequence of the cellulolytic actinobacterium, Cellulosimicrobium ES-005.</title>
        <authorList>
            <person name="Matthews C.T."/>
            <person name="Underwood K.D."/>
            <person name="Ghanchi K.M."/>
            <person name="Fields S.D."/>
            <person name="Gardner S.G."/>
        </authorList>
    </citation>
    <scope>NUCLEOTIDE SEQUENCE</scope>
    <source>
        <strain evidence="1">ES-005</strain>
    </source>
</reference>
<dbReference type="Pfam" id="PF08282">
    <property type="entry name" value="Hydrolase_3"/>
    <property type="match status" value="1"/>
</dbReference>
<keyword evidence="1" id="KW-0378">Hydrolase</keyword>
<dbReference type="GO" id="GO:0016791">
    <property type="term" value="F:phosphatase activity"/>
    <property type="evidence" value="ECO:0007669"/>
    <property type="project" value="UniProtKB-ARBA"/>
</dbReference>
<dbReference type="SUPFAM" id="SSF56784">
    <property type="entry name" value="HAD-like"/>
    <property type="match status" value="1"/>
</dbReference>
<dbReference type="GO" id="GO:0000287">
    <property type="term" value="F:magnesium ion binding"/>
    <property type="evidence" value="ECO:0007669"/>
    <property type="project" value="TreeGrafter"/>
</dbReference>
<proteinExistence type="predicted"/>
<dbReference type="PANTHER" id="PTHR10000">
    <property type="entry name" value="PHOSPHOSERINE PHOSPHATASE"/>
    <property type="match status" value="1"/>
</dbReference>
<dbReference type="EMBL" id="CP159290">
    <property type="protein sequence ID" value="XCH31051.1"/>
    <property type="molecule type" value="Genomic_DNA"/>
</dbReference>
<dbReference type="GO" id="GO:0005829">
    <property type="term" value="C:cytosol"/>
    <property type="evidence" value="ECO:0007669"/>
    <property type="project" value="TreeGrafter"/>
</dbReference>
<name>A0AAU8G4Q9_9MICO</name>
<evidence type="ECO:0000313" key="1">
    <source>
        <dbReference type="EMBL" id="XCH31051.1"/>
    </source>
</evidence>
<dbReference type="SFLD" id="SFLDS00003">
    <property type="entry name" value="Haloacid_Dehalogenase"/>
    <property type="match status" value="1"/>
</dbReference>
<dbReference type="Gene3D" id="3.40.50.1000">
    <property type="entry name" value="HAD superfamily/HAD-like"/>
    <property type="match status" value="1"/>
</dbReference>
<organism evidence="1">
    <name type="scientific">Cellulosimicrobium sp. ES-005</name>
    <dbReference type="NCBI Taxonomy" id="3163031"/>
    <lineage>
        <taxon>Bacteria</taxon>
        <taxon>Bacillati</taxon>
        <taxon>Actinomycetota</taxon>
        <taxon>Actinomycetes</taxon>
        <taxon>Micrococcales</taxon>
        <taxon>Promicromonosporaceae</taxon>
        <taxon>Cellulosimicrobium</taxon>
    </lineage>
</organism>
<gene>
    <name evidence="1" type="ORF">ABRQ22_05010</name>
</gene>
<dbReference type="Gene3D" id="3.30.1240.10">
    <property type="match status" value="1"/>
</dbReference>
<dbReference type="AlphaFoldDB" id="A0AAU8G4Q9"/>
<dbReference type="PANTHER" id="PTHR10000:SF8">
    <property type="entry name" value="HAD SUPERFAMILY HYDROLASE-LIKE, TYPE 3"/>
    <property type="match status" value="1"/>
</dbReference>
<sequence length="283" mass="29993">MSSSTVTLPSLADVGALALDVDGTLAGADHAVSPRTAAAVARVRDAGVPVLLVTGRSRANTLDLAGSIGLDLPVVCCNGAVVVDPRTDEDLRVETLAPEEIRTMAELADELGLTCTWWTSRDIFISEPGFGRDLLMALNEQDVRVADLRDTDPRAIVKIMVVGRGDRLDEVAPTVSRVPRIARAMDEFFELSPERGAKWEGLSFVLDRLGVTADRTLGFGDGGNDVPWLSRIGYGFAMGNARPEVKAVTLASIGNHAEDGLAAFLEHALDHLGLGAPRTGDLA</sequence>
<dbReference type="SFLD" id="SFLDG01140">
    <property type="entry name" value="C2.B:_Phosphomannomutase_and_P"/>
    <property type="match status" value="1"/>
</dbReference>
<dbReference type="InterPro" id="IPR036412">
    <property type="entry name" value="HAD-like_sf"/>
</dbReference>
<dbReference type="RefSeq" id="WP_353708780.1">
    <property type="nucleotide sequence ID" value="NZ_CP159290.1"/>
</dbReference>
<accession>A0AAU8G4Q9</accession>
<dbReference type="InterPro" id="IPR006379">
    <property type="entry name" value="HAD-SF_hydro_IIB"/>
</dbReference>